<organism evidence="3 4">
    <name type="scientific">Lactuca virosa</name>
    <dbReference type="NCBI Taxonomy" id="75947"/>
    <lineage>
        <taxon>Eukaryota</taxon>
        <taxon>Viridiplantae</taxon>
        <taxon>Streptophyta</taxon>
        <taxon>Embryophyta</taxon>
        <taxon>Tracheophyta</taxon>
        <taxon>Spermatophyta</taxon>
        <taxon>Magnoliopsida</taxon>
        <taxon>eudicotyledons</taxon>
        <taxon>Gunneridae</taxon>
        <taxon>Pentapetalae</taxon>
        <taxon>asterids</taxon>
        <taxon>campanulids</taxon>
        <taxon>Asterales</taxon>
        <taxon>Asteraceae</taxon>
        <taxon>Cichorioideae</taxon>
        <taxon>Cichorieae</taxon>
        <taxon>Lactucinae</taxon>
        <taxon>Lactuca</taxon>
    </lineage>
</organism>
<sequence>MSTQQEELMKKLEAFMIQQTQSNNDLKTSTNDLKATMAALQTKQAAMEERLQTLTQNKSNRQEEEDESVDKMFESDRFDDPSEQVRGRGRGATFGANPNSKFLYQGGFAGSGKGLIQEGAGRGSSKAFESWRTGEHQPFKHHWDSFKPEGSNRMDQGAPKNWEETEDMGYRRGRVPRFAKMEFPTYDGKGNPVEWLQRCEDFFEEQQTPTEAWVRQATFSLQGRASGWYHNLRRMKTRLNWFEFSKECKIRFGPPMSMNPLGELTRLRQTGTVEDYCEGFELLLGRTTGVTPEQSIWHFCAGSKNRESAGGGAGTVKSEVRNPTLKRLTATEMAERRAKGLCFNCDEMFSIGHKCAKLFGIMLKDEEDVTWDDRAVFTNTYPGFELADKLNAKEGSNVMNHT</sequence>
<feature type="compositionally biased region" description="Basic and acidic residues" evidence="1">
    <location>
        <begin position="69"/>
        <end position="86"/>
    </location>
</feature>
<evidence type="ECO:0000256" key="1">
    <source>
        <dbReference type="SAM" id="MobiDB-lite"/>
    </source>
</evidence>
<proteinExistence type="predicted"/>
<evidence type="ECO:0000313" key="4">
    <source>
        <dbReference type="Proteomes" id="UP001157418"/>
    </source>
</evidence>
<evidence type="ECO:0000259" key="2">
    <source>
        <dbReference type="Pfam" id="PF03732"/>
    </source>
</evidence>
<gene>
    <name evidence="3" type="ORF">LVIROSA_LOCUS1850</name>
</gene>
<dbReference type="InterPro" id="IPR005162">
    <property type="entry name" value="Retrotrans_gag_dom"/>
</dbReference>
<feature type="region of interest" description="Disordered" evidence="1">
    <location>
        <begin position="132"/>
        <end position="160"/>
    </location>
</feature>
<comment type="caution">
    <text evidence="3">The sequence shown here is derived from an EMBL/GenBank/DDBJ whole genome shotgun (WGS) entry which is preliminary data.</text>
</comment>
<evidence type="ECO:0000313" key="3">
    <source>
        <dbReference type="EMBL" id="CAH1413910.1"/>
    </source>
</evidence>
<name>A0AAU9LW80_9ASTR</name>
<feature type="domain" description="Retrotransposon gag" evidence="2">
    <location>
        <begin position="217"/>
        <end position="301"/>
    </location>
</feature>
<protein>
    <recommendedName>
        <fullName evidence="2">Retrotransposon gag domain-containing protein</fullName>
    </recommendedName>
</protein>
<dbReference type="Pfam" id="PF03732">
    <property type="entry name" value="Retrotrans_gag"/>
    <property type="match status" value="1"/>
</dbReference>
<dbReference type="EMBL" id="CAKMRJ010000001">
    <property type="protein sequence ID" value="CAH1413910.1"/>
    <property type="molecule type" value="Genomic_DNA"/>
</dbReference>
<feature type="compositionally biased region" description="Basic and acidic residues" evidence="1">
    <location>
        <begin position="132"/>
        <end position="152"/>
    </location>
</feature>
<dbReference type="Proteomes" id="UP001157418">
    <property type="component" value="Unassembled WGS sequence"/>
</dbReference>
<reference evidence="3 4" key="1">
    <citation type="submission" date="2022-01" db="EMBL/GenBank/DDBJ databases">
        <authorList>
            <person name="Xiong W."/>
            <person name="Schranz E."/>
        </authorList>
    </citation>
    <scope>NUCLEOTIDE SEQUENCE [LARGE SCALE GENOMIC DNA]</scope>
</reference>
<dbReference type="AlphaFoldDB" id="A0AAU9LW80"/>
<keyword evidence="4" id="KW-1185">Reference proteome</keyword>
<accession>A0AAU9LW80</accession>
<feature type="region of interest" description="Disordered" evidence="1">
    <location>
        <begin position="44"/>
        <end position="95"/>
    </location>
</feature>